<gene>
    <name evidence="3" type="ORF">SAMN05421785_101540</name>
</gene>
<dbReference type="SUPFAM" id="SSF82171">
    <property type="entry name" value="DPP6 N-terminal domain-like"/>
    <property type="match status" value="1"/>
</dbReference>
<dbReference type="GO" id="GO:0004252">
    <property type="term" value="F:serine-type endopeptidase activity"/>
    <property type="evidence" value="ECO:0007669"/>
    <property type="project" value="TreeGrafter"/>
</dbReference>
<sequence>MEIEIIMKIRLTICLLAFLNFYEAQENITYQKPSAEILKLADYERPPSVLMNSKKDWIVFTYRPTYKTLEDLSQQEMKLGGLRINPVTNISSSATYANNLKVRKMNDKTEVQVKNLPSNPKITNTSFSPDEKKLAFTNTTNKGVELWIVDLETATAKKITSDNLNANLGSPYIWYKDSQNLLIKTLPQNRPALIDSSKDLPTGPIVSTADGKVSQNRTYQDLLKNPQDEKNFEVLTASEIYNVDLNGTLKKVKDQDMYSGLSFSPDGNYLMATTIKKPFSYIVPLSRFPMTTTVYDMNGNVVKVVNETPLNEIMPKGFSSVRIGKRDMGWRSDMPATLVYAEALDGGDQYKNAEFRDEIFTWEAPFTNGPKSFFKTKQRYEDVSWTNDHYAIVSEGWYDTRNTKSFLVDLNNGESKVIDDRNYQDVYSDPGNFNTTKNQYGRYVVDMKGGKSYLIGAGFTKDGQHPFIDEMDVKTMKKKRLYTSNLKNAKEEIIDILNPAKGEVLTIQQSSSQYPNYFKKSIKSNKTEAVTNFANPFESIKDVYKEVITYKRNDGVTLTGTLYLPANYDRKAKTEKLPLLIWAYPTEYKDRNTAGQNTQNPNDFTFPYYGSFVYWTTKGYAVLDDAAFPIIGEGKTEPNDTFIPQLVANAEAAINAVDQLGYIDKKKVAVGGHSYGAFMTANLLTHSKLFACGIARSGAYNRTLTPFGFQSEQRNYWDVPEIYNTMSPFMNADKMKTPLLLVHGDADNNPGTFTLQTERYFQALKNLGAPVKMVLLPKEAHGYAAKENILHLLWEQDQFLEKCLKK</sequence>
<dbReference type="InterPro" id="IPR001375">
    <property type="entry name" value="Peptidase_S9_cat"/>
</dbReference>
<dbReference type="PANTHER" id="PTHR42776">
    <property type="entry name" value="SERINE PEPTIDASE S9 FAMILY MEMBER"/>
    <property type="match status" value="1"/>
</dbReference>
<dbReference type="PANTHER" id="PTHR42776:SF28">
    <property type="entry name" value="GLUTAMYL ENDOPEPTIDASE, CHLOROPLASTIC-RELATED"/>
    <property type="match status" value="1"/>
</dbReference>
<keyword evidence="1" id="KW-0378">Hydrolase</keyword>
<dbReference type="SUPFAM" id="SSF53474">
    <property type="entry name" value="alpha/beta-Hydrolases"/>
    <property type="match status" value="1"/>
</dbReference>
<evidence type="ECO:0000256" key="1">
    <source>
        <dbReference type="ARBA" id="ARBA00022801"/>
    </source>
</evidence>
<dbReference type="GO" id="GO:0006508">
    <property type="term" value="P:proteolysis"/>
    <property type="evidence" value="ECO:0007669"/>
    <property type="project" value="InterPro"/>
</dbReference>
<dbReference type="InterPro" id="IPR011042">
    <property type="entry name" value="6-blade_b-propeller_TolB-like"/>
</dbReference>
<accession>A0A1N7KJJ3</accession>
<organism evidence="3 4">
    <name type="scientific">Chryseobacterium gambrini</name>
    <dbReference type="NCBI Taxonomy" id="373672"/>
    <lineage>
        <taxon>Bacteria</taxon>
        <taxon>Pseudomonadati</taxon>
        <taxon>Bacteroidota</taxon>
        <taxon>Flavobacteriia</taxon>
        <taxon>Flavobacteriales</taxon>
        <taxon>Weeksellaceae</taxon>
        <taxon>Chryseobacterium group</taxon>
        <taxon>Chryseobacterium</taxon>
    </lineage>
</organism>
<dbReference type="Pfam" id="PF00326">
    <property type="entry name" value="Peptidase_S9"/>
    <property type="match status" value="1"/>
</dbReference>
<name>A0A1N7KJJ3_9FLAO</name>
<reference evidence="3 4" key="1">
    <citation type="submission" date="2017-01" db="EMBL/GenBank/DDBJ databases">
        <authorList>
            <person name="Mah S.A."/>
            <person name="Swanson W.J."/>
            <person name="Moy G.W."/>
            <person name="Vacquier V.D."/>
        </authorList>
    </citation>
    <scope>NUCLEOTIDE SEQUENCE [LARGE SCALE GENOMIC DNA]</scope>
    <source>
        <strain evidence="3 4">DSM 18014</strain>
    </source>
</reference>
<dbReference type="EMBL" id="FTOV01000001">
    <property type="protein sequence ID" value="SIS61717.1"/>
    <property type="molecule type" value="Genomic_DNA"/>
</dbReference>
<dbReference type="AlphaFoldDB" id="A0A1N7KJJ3"/>
<evidence type="ECO:0000313" key="3">
    <source>
        <dbReference type="EMBL" id="SIS61717.1"/>
    </source>
</evidence>
<evidence type="ECO:0000313" key="4">
    <source>
        <dbReference type="Proteomes" id="UP000185781"/>
    </source>
</evidence>
<dbReference type="Proteomes" id="UP000185781">
    <property type="component" value="Unassembled WGS sequence"/>
</dbReference>
<dbReference type="Gene3D" id="3.40.50.1820">
    <property type="entry name" value="alpha/beta hydrolase"/>
    <property type="match status" value="1"/>
</dbReference>
<dbReference type="Gene3D" id="2.120.10.30">
    <property type="entry name" value="TolB, C-terminal domain"/>
    <property type="match status" value="1"/>
</dbReference>
<dbReference type="InterPro" id="IPR029058">
    <property type="entry name" value="AB_hydrolase_fold"/>
</dbReference>
<dbReference type="STRING" id="373672.SAMN05421785_101540"/>
<feature type="domain" description="Peptidase S9 prolyl oligopeptidase catalytic" evidence="2">
    <location>
        <begin position="652"/>
        <end position="806"/>
    </location>
</feature>
<proteinExistence type="predicted"/>
<protein>
    <submittedName>
        <fullName evidence="3">Glutamyl peptidase. Serine peptidase. MEROPS family S09D</fullName>
    </submittedName>
</protein>
<evidence type="ECO:0000259" key="2">
    <source>
        <dbReference type="Pfam" id="PF00326"/>
    </source>
</evidence>